<dbReference type="EMBL" id="OX451739">
    <property type="protein sequence ID" value="CAI8609225.1"/>
    <property type="molecule type" value="Genomic_DNA"/>
</dbReference>
<sequence>MIHPCAACKHLRRACDSNCDLAPYFPADKPHCFSVVHAVFGKSNVSKLLQELDVTQREQAVDSLVYEAEARMRDPVYGCVSFVSILQQRLNEVQEKLRNVKNELAKYFDHDTVEFVINNPHYFGFEPDNKVGASQQRPIVTAAEQHRNLEHLRQMFLGSGGGFSIGDGGMGHDHMNVRHDHFGPSSGTLEMGGTSTNGYQIQQSPHQ</sequence>
<comment type="similarity">
    <text evidence="1">Belongs to the LOB domain-containing protein family.</text>
</comment>
<dbReference type="PANTHER" id="PTHR31301">
    <property type="entry name" value="LOB DOMAIN-CONTAINING PROTEIN 4-RELATED"/>
    <property type="match status" value="1"/>
</dbReference>
<evidence type="ECO:0000313" key="6">
    <source>
        <dbReference type="Proteomes" id="UP001157006"/>
    </source>
</evidence>
<reference evidence="5 6" key="1">
    <citation type="submission" date="2023-01" db="EMBL/GenBank/DDBJ databases">
        <authorList>
            <person name="Kreplak J."/>
        </authorList>
    </citation>
    <scope>NUCLEOTIDE SEQUENCE [LARGE SCALE GENOMIC DNA]</scope>
</reference>
<feature type="compositionally biased region" description="Polar residues" evidence="3">
    <location>
        <begin position="185"/>
        <end position="207"/>
    </location>
</feature>
<dbReference type="InterPro" id="IPR004883">
    <property type="entry name" value="LOB"/>
</dbReference>
<evidence type="ECO:0000313" key="5">
    <source>
        <dbReference type="EMBL" id="CAI8609225.1"/>
    </source>
</evidence>
<dbReference type="Pfam" id="PF03195">
    <property type="entry name" value="LOB"/>
    <property type="match status" value="1"/>
</dbReference>
<evidence type="ECO:0000256" key="3">
    <source>
        <dbReference type="SAM" id="MobiDB-lite"/>
    </source>
</evidence>
<dbReference type="Proteomes" id="UP001157006">
    <property type="component" value="Chromosome 4"/>
</dbReference>
<name>A0AAV1AJE5_VICFA</name>
<dbReference type="AlphaFoldDB" id="A0AAV1AJE5"/>
<accession>A0AAV1AJE5</accession>
<protein>
    <recommendedName>
        <fullName evidence="4">LOB domain-containing protein</fullName>
    </recommendedName>
</protein>
<organism evidence="5 6">
    <name type="scientific">Vicia faba</name>
    <name type="common">Broad bean</name>
    <name type="synonym">Faba vulgaris</name>
    <dbReference type="NCBI Taxonomy" id="3906"/>
    <lineage>
        <taxon>Eukaryota</taxon>
        <taxon>Viridiplantae</taxon>
        <taxon>Streptophyta</taxon>
        <taxon>Embryophyta</taxon>
        <taxon>Tracheophyta</taxon>
        <taxon>Spermatophyta</taxon>
        <taxon>Magnoliopsida</taxon>
        <taxon>eudicotyledons</taxon>
        <taxon>Gunneridae</taxon>
        <taxon>Pentapetalae</taxon>
        <taxon>rosids</taxon>
        <taxon>fabids</taxon>
        <taxon>Fabales</taxon>
        <taxon>Fabaceae</taxon>
        <taxon>Papilionoideae</taxon>
        <taxon>50 kb inversion clade</taxon>
        <taxon>NPAAA clade</taxon>
        <taxon>Hologalegina</taxon>
        <taxon>IRL clade</taxon>
        <taxon>Fabeae</taxon>
        <taxon>Vicia</taxon>
    </lineage>
</organism>
<keyword evidence="2" id="KW-0175">Coiled coil</keyword>
<evidence type="ECO:0000259" key="4">
    <source>
        <dbReference type="Pfam" id="PF03195"/>
    </source>
</evidence>
<gene>
    <name evidence="5" type="ORF">VFH_IV122800</name>
</gene>
<proteinExistence type="inferred from homology"/>
<keyword evidence="6" id="KW-1185">Reference proteome</keyword>
<feature type="region of interest" description="Disordered" evidence="3">
    <location>
        <begin position="184"/>
        <end position="207"/>
    </location>
</feature>
<evidence type="ECO:0000256" key="2">
    <source>
        <dbReference type="SAM" id="Coils"/>
    </source>
</evidence>
<evidence type="ECO:0000256" key="1">
    <source>
        <dbReference type="ARBA" id="ARBA00005474"/>
    </source>
</evidence>
<feature type="domain" description="LOB" evidence="4">
    <location>
        <begin position="4"/>
        <end position="101"/>
    </location>
</feature>
<feature type="coiled-coil region" evidence="2">
    <location>
        <begin position="83"/>
        <end position="110"/>
    </location>
</feature>
<dbReference type="PANTHER" id="PTHR31301:SF68">
    <property type="entry name" value="LOB DOMAIN-CONTAINING PROTEIN 32-RELATED"/>
    <property type="match status" value="1"/>
</dbReference>